<dbReference type="Pfam" id="PF04658">
    <property type="entry name" value="TAFII55_N"/>
    <property type="match status" value="1"/>
</dbReference>
<feature type="compositionally biased region" description="Basic and acidic residues" evidence="7">
    <location>
        <begin position="267"/>
        <end position="278"/>
    </location>
</feature>
<feature type="compositionally biased region" description="Basic and acidic residues" evidence="7">
    <location>
        <begin position="319"/>
        <end position="335"/>
    </location>
</feature>
<dbReference type="CDD" id="cd08047">
    <property type="entry name" value="TAF7"/>
    <property type="match status" value="1"/>
</dbReference>
<dbReference type="Proteomes" id="UP000245609">
    <property type="component" value="Unassembled WGS sequence"/>
</dbReference>
<dbReference type="GO" id="GO:0005669">
    <property type="term" value="C:transcription factor TFIID complex"/>
    <property type="evidence" value="ECO:0007669"/>
    <property type="project" value="InterPro"/>
</dbReference>
<evidence type="ECO:0000259" key="8">
    <source>
        <dbReference type="SMART" id="SM01370"/>
    </source>
</evidence>
<feature type="coiled-coil region" evidence="6">
    <location>
        <begin position="406"/>
        <end position="437"/>
    </location>
</feature>
<feature type="region of interest" description="Disordered" evidence="7">
    <location>
        <begin position="1"/>
        <end position="52"/>
    </location>
</feature>
<name>A0A2T9ZIW7_9FUNG</name>
<feature type="region of interest" description="Disordered" evidence="7">
    <location>
        <begin position="267"/>
        <end position="299"/>
    </location>
</feature>
<keyword evidence="3" id="KW-0805">Transcription regulation</keyword>
<dbReference type="GO" id="GO:0051123">
    <property type="term" value="P:RNA polymerase II preinitiation complex assembly"/>
    <property type="evidence" value="ECO:0007669"/>
    <property type="project" value="TreeGrafter"/>
</dbReference>
<proteinExistence type="inferred from homology"/>
<organism evidence="9 10">
    <name type="scientific">Smittium megazygosporum</name>
    <dbReference type="NCBI Taxonomy" id="133381"/>
    <lineage>
        <taxon>Eukaryota</taxon>
        <taxon>Fungi</taxon>
        <taxon>Fungi incertae sedis</taxon>
        <taxon>Zoopagomycota</taxon>
        <taxon>Kickxellomycotina</taxon>
        <taxon>Harpellomycetes</taxon>
        <taxon>Harpellales</taxon>
        <taxon>Legeriomycetaceae</taxon>
        <taxon>Smittium</taxon>
    </lineage>
</organism>
<dbReference type="PANTHER" id="PTHR12228:SF0">
    <property type="entry name" value="TATA-BOX BINDING PROTEIN ASSOCIATED FACTOR 7"/>
    <property type="match status" value="1"/>
</dbReference>
<evidence type="ECO:0000313" key="9">
    <source>
        <dbReference type="EMBL" id="PVV04510.1"/>
    </source>
</evidence>
<dbReference type="EMBL" id="MBFS01000114">
    <property type="protein sequence ID" value="PVV04510.1"/>
    <property type="molecule type" value="Genomic_DNA"/>
</dbReference>
<keyword evidence="10" id="KW-1185">Reference proteome</keyword>
<keyword evidence="5" id="KW-0539">Nucleus</keyword>
<dbReference type="InterPro" id="IPR006751">
    <property type="entry name" value="TAFII55_prot_cons_reg"/>
</dbReference>
<evidence type="ECO:0000256" key="5">
    <source>
        <dbReference type="ARBA" id="ARBA00023242"/>
    </source>
</evidence>
<dbReference type="OrthoDB" id="153872at2759"/>
<dbReference type="PANTHER" id="PTHR12228">
    <property type="entry name" value="TRANSCRIPTION INITIATION FACTOR TFIID 55 KD SUBUNIT-RELATED"/>
    <property type="match status" value="1"/>
</dbReference>
<dbReference type="STRING" id="133381.A0A2T9ZIW7"/>
<evidence type="ECO:0000256" key="4">
    <source>
        <dbReference type="ARBA" id="ARBA00023163"/>
    </source>
</evidence>
<evidence type="ECO:0000256" key="6">
    <source>
        <dbReference type="SAM" id="Coils"/>
    </source>
</evidence>
<dbReference type="GO" id="GO:0016251">
    <property type="term" value="F:RNA polymerase II general transcription initiation factor activity"/>
    <property type="evidence" value="ECO:0007669"/>
    <property type="project" value="TreeGrafter"/>
</dbReference>
<evidence type="ECO:0000256" key="1">
    <source>
        <dbReference type="ARBA" id="ARBA00004123"/>
    </source>
</evidence>
<evidence type="ECO:0000256" key="3">
    <source>
        <dbReference type="ARBA" id="ARBA00023015"/>
    </source>
</evidence>
<comment type="subcellular location">
    <subcellularLocation>
        <location evidence="1">Nucleus</location>
    </subcellularLocation>
</comment>
<reference evidence="9 10" key="1">
    <citation type="journal article" date="2018" name="MBio">
        <title>Comparative Genomics Reveals the Core Gene Toolbox for the Fungus-Insect Symbiosis.</title>
        <authorList>
            <person name="Wang Y."/>
            <person name="Stata M."/>
            <person name="Wang W."/>
            <person name="Stajich J.E."/>
            <person name="White M.M."/>
            <person name="Moncalvo J.M."/>
        </authorList>
    </citation>
    <scope>NUCLEOTIDE SEQUENCE [LARGE SCALE GENOMIC DNA]</scope>
    <source>
        <strain evidence="9 10">SC-DP-2</strain>
    </source>
</reference>
<accession>A0A2T9ZIW7</accession>
<comment type="similarity">
    <text evidence="2">Belongs to the TAF7 family.</text>
</comment>
<feature type="domain" description="TAFII55 protein conserved region" evidence="8">
    <location>
        <begin position="97"/>
        <end position="246"/>
    </location>
</feature>
<dbReference type="SMART" id="SM01370">
    <property type="entry name" value="TAFII55_N"/>
    <property type="match status" value="1"/>
</dbReference>
<evidence type="ECO:0000313" key="10">
    <source>
        <dbReference type="Proteomes" id="UP000245609"/>
    </source>
</evidence>
<gene>
    <name evidence="9" type="ORF">BB560_001000</name>
</gene>
<feature type="region of interest" description="Disordered" evidence="7">
    <location>
        <begin position="319"/>
        <end position="373"/>
    </location>
</feature>
<dbReference type="AlphaFoldDB" id="A0A2T9ZIW7"/>
<evidence type="ECO:0000256" key="7">
    <source>
        <dbReference type="SAM" id="MobiDB-lite"/>
    </source>
</evidence>
<comment type="caution">
    <text evidence="9">The sequence shown here is derived from an EMBL/GenBank/DDBJ whole genome shotgun (WGS) entry which is preliminary data.</text>
</comment>
<sequence>MNSESNRDLDFQAERITEQAKPPKITLKVSGPSNEHRPTLRTRRAKTKAQSSFQDDYDWELDDFMDDKSLDEYGGHRIERQTSISSFSEPDEPEIKAEKHFIIRVPEEISEEVKNIIAEKTTKKNIDITFHSNRKATFRLNQRYFSAKLLDLPTITESYKMMDKKQLLKVADICQMLLVEKEIDPRTEIKASRFVEQKDVISIDGLAPPLKAVSRRRFRPRISYSRINYLENEVLRLLKEDENAVSVSYELQDEQNDVLADNESAILREEDVKDREDLEGGQLGNVDESNISSESDSEDFDADLAAELDRGLKELEFEYSHNEDSNMTENDKQDGTEPTVQTPAKESDEELEDSEEDDASEDSDDNAMNSERKMQIKLLIEEVTNLESSIQRKRVDLDSAPNPIIKNRFEVAIKKLMSELESKKSQLESIRSAETEK</sequence>
<evidence type="ECO:0000256" key="2">
    <source>
        <dbReference type="ARBA" id="ARBA00009368"/>
    </source>
</evidence>
<keyword evidence="4" id="KW-0804">Transcription</keyword>
<protein>
    <recommendedName>
        <fullName evidence="8">TAFII55 protein conserved region domain-containing protein</fullName>
    </recommendedName>
</protein>
<feature type="compositionally biased region" description="Acidic residues" evidence="7">
    <location>
        <begin position="347"/>
        <end position="365"/>
    </location>
</feature>
<keyword evidence="6" id="KW-0175">Coiled coil</keyword>
<feature type="compositionally biased region" description="Basic and acidic residues" evidence="7">
    <location>
        <begin position="1"/>
        <end position="18"/>
    </location>
</feature>
<dbReference type="InterPro" id="IPR037817">
    <property type="entry name" value="TAF7"/>
</dbReference>